<sequence length="106" mass="12162">MPENDDCQNNEVEHVAPRVVVVVEDEGAESNQSTIIIDENCRNCERYREELNNLLIIVNEMKKKQDEDRVNSESEMAKTDAKLKSLIEDNNKMAAEIQALKINVEE</sequence>
<reference evidence="2" key="1">
    <citation type="submission" date="2020-04" db="EMBL/GenBank/DDBJ databases">
        <authorList>
            <person name="Alioto T."/>
            <person name="Alioto T."/>
            <person name="Gomez Garrido J."/>
        </authorList>
    </citation>
    <scope>NUCLEOTIDE SEQUENCE</scope>
    <source>
        <strain evidence="2">A484AB</strain>
    </source>
</reference>
<gene>
    <name evidence="2" type="ORF">PACLA_8A048015</name>
</gene>
<evidence type="ECO:0000256" key="1">
    <source>
        <dbReference type="SAM" id="Coils"/>
    </source>
</evidence>
<accession>A0A7D9I0A5</accession>
<keyword evidence="3" id="KW-1185">Reference proteome</keyword>
<feature type="coiled-coil region" evidence="1">
    <location>
        <begin position="44"/>
        <end position="103"/>
    </location>
</feature>
<evidence type="ECO:0000313" key="3">
    <source>
        <dbReference type="Proteomes" id="UP001152795"/>
    </source>
</evidence>
<name>A0A7D9I0A5_PARCT</name>
<comment type="caution">
    <text evidence="2">The sequence shown here is derived from an EMBL/GenBank/DDBJ whole genome shotgun (WGS) entry which is preliminary data.</text>
</comment>
<dbReference type="Proteomes" id="UP001152795">
    <property type="component" value="Unassembled WGS sequence"/>
</dbReference>
<evidence type="ECO:0000313" key="2">
    <source>
        <dbReference type="EMBL" id="CAB3994439.1"/>
    </source>
</evidence>
<organism evidence="2 3">
    <name type="scientific">Paramuricea clavata</name>
    <name type="common">Red gorgonian</name>
    <name type="synonym">Violescent sea-whip</name>
    <dbReference type="NCBI Taxonomy" id="317549"/>
    <lineage>
        <taxon>Eukaryota</taxon>
        <taxon>Metazoa</taxon>
        <taxon>Cnidaria</taxon>
        <taxon>Anthozoa</taxon>
        <taxon>Octocorallia</taxon>
        <taxon>Malacalcyonacea</taxon>
        <taxon>Plexauridae</taxon>
        <taxon>Paramuricea</taxon>
    </lineage>
</organism>
<keyword evidence="1" id="KW-0175">Coiled coil</keyword>
<dbReference type="EMBL" id="CACRXK020002464">
    <property type="protein sequence ID" value="CAB3994439.1"/>
    <property type="molecule type" value="Genomic_DNA"/>
</dbReference>
<proteinExistence type="predicted"/>
<dbReference type="AlphaFoldDB" id="A0A7D9I0A5"/>
<protein>
    <submittedName>
        <fullName evidence="2">Uncharacterized protein</fullName>
    </submittedName>
</protein>